<dbReference type="STRING" id="135651.G0MZC4"/>
<evidence type="ECO:0000313" key="2">
    <source>
        <dbReference type="Proteomes" id="UP000008068"/>
    </source>
</evidence>
<dbReference type="AlphaFoldDB" id="G0MZC4"/>
<proteinExistence type="predicted"/>
<sequence length="596" mass="68338">MSSLDLLLERLVNNCSIYDEMPHTFDDTLIDKLVDSIEFEESSVTVVRNFVRSINFESKCIPIQMIIRLLDAAIAKGKFRDDELLSEFIQGSEDLLPQARPPKLLDDLFKLYQRPEVFAIRKPEAWLHVIRWAINQIDSDCTSVFLRRQYQSFICQVQPSDARRLMVISGVIEIFTRRARPELFSNFVVDVVTRILDRYASDLAPEECITYVESVRNAPRIGENSLRLLVKLRELHSSLTIPLTPGSWISEANRVDLICFLLEANPDPCQGIMAFSDGSNDQRVEHVDQLVDLLLYSPAVKLHHKTKILHRMSGRQVNTFLEQLKVEVQVENKIRITEVSKLLPKLATRVTYSQMASLFEALGSRVLESSSLLQELSRVYGEDIFSRPEFADFKNRLRGRLTDMIRSSALESNWELTDTALEVGYIFPCFLPDREDLQALSQTSRRSPYVLSMVLKLLRDHYGGIPDDLMRYCLLESSDPAPKLICMTYLTKPMIFGLLCRDEIVEYLNAGLSDEGLEMRQAAMKLAEASLAKPNLKDAVVNVLSEYRNDRWIGRAVRRLLCEEQLQQENESVHIIREMLSSLNVAGNDDDVRDCY</sequence>
<protein>
    <submittedName>
        <fullName evidence="1">Uncharacterized protein</fullName>
    </submittedName>
</protein>
<dbReference type="FunCoup" id="G0MZC4">
    <property type="interactions" value="1749"/>
</dbReference>
<dbReference type="OMA" id="PAPKLIC"/>
<keyword evidence="2" id="KW-1185">Reference proteome</keyword>
<dbReference type="eggNOG" id="ENOG502TH15">
    <property type="taxonomic scope" value="Eukaryota"/>
</dbReference>
<accession>G0MZC4</accession>
<reference evidence="2" key="1">
    <citation type="submission" date="2011-07" db="EMBL/GenBank/DDBJ databases">
        <authorList>
            <consortium name="Caenorhabditis brenneri Sequencing and Analysis Consortium"/>
            <person name="Wilson R.K."/>
        </authorList>
    </citation>
    <scope>NUCLEOTIDE SEQUENCE [LARGE SCALE GENOMIC DNA]</scope>
    <source>
        <strain evidence="2">PB2801</strain>
    </source>
</reference>
<dbReference type="Proteomes" id="UP000008068">
    <property type="component" value="Unassembled WGS sequence"/>
</dbReference>
<evidence type="ECO:0000313" key="1">
    <source>
        <dbReference type="EMBL" id="EGT48241.1"/>
    </source>
</evidence>
<dbReference type="InParanoid" id="G0MZC4"/>
<organism evidence="2">
    <name type="scientific">Caenorhabditis brenneri</name>
    <name type="common">Nematode worm</name>
    <dbReference type="NCBI Taxonomy" id="135651"/>
    <lineage>
        <taxon>Eukaryota</taxon>
        <taxon>Metazoa</taxon>
        <taxon>Ecdysozoa</taxon>
        <taxon>Nematoda</taxon>
        <taxon>Chromadorea</taxon>
        <taxon>Rhabditida</taxon>
        <taxon>Rhabditina</taxon>
        <taxon>Rhabditomorpha</taxon>
        <taxon>Rhabditoidea</taxon>
        <taxon>Rhabditidae</taxon>
        <taxon>Peloderinae</taxon>
        <taxon>Caenorhabditis</taxon>
    </lineage>
</organism>
<dbReference type="OrthoDB" id="10057956at2759"/>
<gene>
    <name evidence="1" type="ORF">CAEBREN_11209</name>
</gene>
<dbReference type="EMBL" id="GL379822">
    <property type="protein sequence ID" value="EGT48241.1"/>
    <property type="molecule type" value="Genomic_DNA"/>
</dbReference>
<name>G0MZC4_CAEBE</name>
<dbReference type="HOGENOM" id="CLU_479167_0_0_1"/>